<name>A0A8J2KZG4_9HEXA</name>
<organism evidence="1 2">
    <name type="scientific">Allacma fusca</name>
    <dbReference type="NCBI Taxonomy" id="39272"/>
    <lineage>
        <taxon>Eukaryota</taxon>
        <taxon>Metazoa</taxon>
        <taxon>Ecdysozoa</taxon>
        <taxon>Arthropoda</taxon>
        <taxon>Hexapoda</taxon>
        <taxon>Collembola</taxon>
        <taxon>Symphypleona</taxon>
        <taxon>Sminthuridae</taxon>
        <taxon>Allacma</taxon>
    </lineage>
</organism>
<protein>
    <submittedName>
        <fullName evidence="1">Uncharacterized protein</fullName>
    </submittedName>
</protein>
<reference evidence="1" key="1">
    <citation type="submission" date="2021-06" db="EMBL/GenBank/DDBJ databases">
        <authorList>
            <person name="Hodson N. C."/>
            <person name="Mongue J. A."/>
            <person name="Jaron S. K."/>
        </authorList>
    </citation>
    <scope>NUCLEOTIDE SEQUENCE</scope>
</reference>
<comment type="caution">
    <text evidence="1">The sequence shown here is derived from an EMBL/GenBank/DDBJ whole genome shotgun (WGS) entry which is preliminary data.</text>
</comment>
<proteinExistence type="predicted"/>
<feature type="non-terminal residue" evidence="1">
    <location>
        <position position="1"/>
    </location>
</feature>
<keyword evidence="2" id="KW-1185">Reference proteome</keyword>
<accession>A0A8J2KZG4</accession>
<dbReference type="Proteomes" id="UP000708208">
    <property type="component" value="Unassembled WGS sequence"/>
</dbReference>
<evidence type="ECO:0000313" key="2">
    <source>
        <dbReference type="Proteomes" id="UP000708208"/>
    </source>
</evidence>
<dbReference type="OrthoDB" id="6345017at2759"/>
<gene>
    <name evidence="1" type="ORF">AFUS01_LOCUS34558</name>
</gene>
<evidence type="ECO:0000313" key="1">
    <source>
        <dbReference type="EMBL" id="CAG7824401.1"/>
    </source>
</evidence>
<dbReference type="AlphaFoldDB" id="A0A8J2KZG4"/>
<sequence>EDPYQGELFPVNTTEDADGNTYTYQQLRNQHFDWRDNGKSVKCIISHEMITDGDRNEAVLPLNIRYKPRAEQNSLNEFIPELGSRLTNLTYSFFANPKPWIFWEVDGVRISAGFSSPDRRMEALHLEEVEVIFLTSYSRFNSC</sequence>
<dbReference type="EMBL" id="CAJVCH010532668">
    <property type="protein sequence ID" value="CAG7824401.1"/>
    <property type="molecule type" value="Genomic_DNA"/>
</dbReference>